<evidence type="ECO:0000259" key="8">
    <source>
        <dbReference type="Pfam" id="PF01895"/>
    </source>
</evidence>
<feature type="domain" description="PhoU" evidence="8">
    <location>
        <begin position="18"/>
        <end position="106"/>
    </location>
</feature>
<dbReference type="PANTHER" id="PTHR42930">
    <property type="entry name" value="PHOSPHATE-SPECIFIC TRANSPORT SYSTEM ACCESSORY PROTEIN PHOU"/>
    <property type="match status" value="1"/>
</dbReference>
<dbReference type="NCBIfam" id="TIGR02135">
    <property type="entry name" value="phoU_full"/>
    <property type="match status" value="1"/>
</dbReference>
<dbReference type="PIRSF" id="PIRSF003107">
    <property type="entry name" value="PhoU"/>
    <property type="match status" value="1"/>
</dbReference>
<sequence>MQNVHHFENEVLILKADISKMLSLILESFNMAIKSLETNDAALAKRVIDLDDKIDDINRKIEDEVYQIIARYNPLAKELRYIITMIKFSNNLERIGDLSCNIAQKVFEFKDNNISALLNEDTLKMIGFSLEMLKEVFKAFNERNVELAIEIWKKDNIIDDLEIQIRKDILNDFKNGKYDEKLIIPYVLIARDIERVSDQVTNLCEEIVYIEKGEKITNFL</sequence>
<dbReference type="SUPFAM" id="SSF109755">
    <property type="entry name" value="PhoU-like"/>
    <property type="match status" value="1"/>
</dbReference>
<comment type="subunit">
    <text evidence="3 7">Homodimer.</text>
</comment>
<name>A0A1M4SFQ4_MARH1</name>
<dbReference type="Pfam" id="PF01895">
    <property type="entry name" value="PhoU"/>
    <property type="match status" value="2"/>
</dbReference>
<protein>
    <recommendedName>
        <fullName evidence="7">Phosphate-specific transport system accessory protein PhoU</fullName>
    </recommendedName>
</protein>
<dbReference type="GO" id="GO:0045936">
    <property type="term" value="P:negative regulation of phosphate metabolic process"/>
    <property type="evidence" value="ECO:0007669"/>
    <property type="project" value="InterPro"/>
</dbReference>
<evidence type="ECO:0000256" key="1">
    <source>
        <dbReference type="ARBA" id="ARBA00004496"/>
    </source>
</evidence>
<dbReference type="FunFam" id="1.20.58.220:FF:000004">
    <property type="entry name" value="Phosphate-specific transport system accessory protein PhoU"/>
    <property type="match status" value="1"/>
</dbReference>
<comment type="caution">
    <text evidence="9">The sequence shown here is derived from an EMBL/GenBank/DDBJ whole genome shotgun (WGS) entry which is preliminary data.</text>
</comment>
<dbReference type="GO" id="GO:0030643">
    <property type="term" value="P:intracellular phosphate ion homeostasis"/>
    <property type="evidence" value="ECO:0007669"/>
    <property type="project" value="InterPro"/>
</dbReference>
<comment type="similarity">
    <text evidence="2 7">Belongs to the PhoU family.</text>
</comment>
<dbReference type="InterPro" id="IPR026022">
    <property type="entry name" value="PhoU_dom"/>
</dbReference>
<dbReference type="Gene3D" id="1.20.58.220">
    <property type="entry name" value="Phosphate transport system protein phou homolog 2, domain 2"/>
    <property type="match status" value="1"/>
</dbReference>
<comment type="subcellular location">
    <subcellularLocation>
        <location evidence="1 7">Cytoplasm</location>
    </subcellularLocation>
</comment>
<dbReference type="GO" id="GO:0005737">
    <property type="term" value="C:cytoplasm"/>
    <property type="evidence" value="ECO:0007669"/>
    <property type="project" value="UniProtKB-SubCell"/>
</dbReference>
<proteinExistence type="inferred from homology"/>
<dbReference type="EMBL" id="FQUI01000002">
    <property type="protein sequence ID" value="SHE31002.1"/>
    <property type="molecule type" value="Genomic_DNA"/>
</dbReference>
<dbReference type="InterPro" id="IPR038078">
    <property type="entry name" value="PhoU-like_sf"/>
</dbReference>
<dbReference type="PANTHER" id="PTHR42930:SF3">
    <property type="entry name" value="PHOSPHATE-SPECIFIC TRANSPORT SYSTEM ACCESSORY PROTEIN PHOU"/>
    <property type="match status" value="1"/>
</dbReference>
<evidence type="ECO:0000256" key="4">
    <source>
        <dbReference type="ARBA" id="ARBA00022448"/>
    </source>
</evidence>
<dbReference type="OrthoDB" id="9814256at2"/>
<keyword evidence="4 7" id="KW-0813">Transport</keyword>
<dbReference type="RefSeq" id="WP_072862450.1">
    <property type="nucleotide sequence ID" value="NZ_FQUI01000002.1"/>
</dbReference>
<keyword evidence="10" id="KW-1185">Reference proteome</keyword>
<evidence type="ECO:0000313" key="9">
    <source>
        <dbReference type="EMBL" id="SHE31002.1"/>
    </source>
</evidence>
<organism evidence="9 10">
    <name type="scientific">Marinitoga hydrogenitolerans (strain DSM 16785 / JCM 12826 / AT1271)</name>
    <dbReference type="NCBI Taxonomy" id="1122195"/>
    <lineage>
        <taxon>Bacteria</taxon>
        <taxon>Thermotogati</taxon>
        <taxon>Thermotogota</taxon>
        <taxon>Thermotogae</taxon>
        <taxon>Petrotogales</taxon>
        <taxon>Petrotogaceae</taxon>
        <taxon>Marinitoga</taxon>
    </lineage>
</organism>
<keyword evidence="5 7" id="KW-0963">Cytoplasm</keyword>
<comment type="function">
    <text evidence="7">Plays a role in the regulation of phosphate uptake.</text>
</comment>
<dbReference type="STRING" id="1122195.SAMN02745164_00169"/>
<dbReference type="Proteomes" id="UP000184334">
    <property type="component" value="Unassembled WGS sequence"/>
</dbReference>
<evidence type="ECO:0000256" key="5">
    <source>
        <dbReference type="ARBA" id="ARBA00022490"/>
    </source>
</evidence>
<dbReference type="InterPro" id="IPR028366">
    <property type="entry name" value="PhoU"/>
</dbReference>
<feature type="domain" description="PhoU" evidence="8">
    <location>
        <begin position="123"/>
        <end position="207"/>
    </location>
</feature>
<gene>
    <name evidence="9" type="ORF">SAMN02745164_00169</name>
</gene>
<accession>A0A1M4SFQ4</accession>
<reference evidence="9" key="1">
    <citation type="submission" date="2016-11" db="EMBL/GenBank/DDBJ databases">
        <authorList>
            <person name="Varghese N."/>
            <person name="Submissions S."/>
        </authorList>
    </citation>
    <scope>NUCLEOTIDE SEQUENCE [LARGE SCALE GENOMIC DNA]</scope>
    <source>
        <strain evidence="9">DSM 16785</strain>
    </source>
</reference>
<dbReference type="GO" id="GO:0006817">
    <property type="term" value="P:phosphate ion transport"/>
    <property type="evidence" value="ECO:0007669"/>
    <property type="project" value="UniProtKB-KW"/>
</dbReference>
<evidence type="ECO:0000256" key="2">
    <source>
        <dbReference type="ARBA" id="ARBA00008107"/>
    </source>
</evidence>
<dbReference type="AlphaFoldDB" id="A0A1M4SFQ4"/>
<evidence type="ECO:0000256" key="6">
    <source>
        <dbReference type="ARBA" id="ARBA00022592"/>
    </source>
</evidence>
<evidence type="ECO:0000313" key="10">
    <source>
        <dbReference type="Proteomes" id="UP000184334"/>
    </source>
</evidence>
<evidence type="ECO:0000256" key="7">
    <source>
        <dbReference type="PIRNR" id="PIRNR003107"/>
    </source>
</evidence>
<keyword evidence="6 7" id="KW-0592">Phosphate transport</keyword>
<evidence type="ECO:0000256" key="3">
    <source>
        <dbReference type="ARBA" id="ARBA00011738"/>
    </source>
</evidence>